<reference evidence="3" key="1">
    <citation type="submission" date="2019-06" db="EMBL/GenBank/DDBJ databases">
        <title>Draft genome sequence of the griseofulvin-producing fungus Xylaria cubensis strain G536.</title>
        <authorList>
            <person name="Mead M.E."/>
            <person name="Raja H.A."/>
            <person name="Steenwyk J.L."/>
            <person name="Knowles S.L."/>
            <person name="Oberlies N.H."/>
            <person name="Rokas A."/>
        </authorList>
    </citation>
    <scope>NUCLEOTIDE SEQUENCE [LARGE SCALE GENOMIC DNA]</scope>
    <source>
        <strain evidence="3">G536</strain>
    </source>
</reference>
<name>A0A553HM42_9PEZI</name>
<evidence type="ECO:0000256" key="1">
    <source>
        <dbReference type="SAM" id="SignalP"/>
    </source>
</evidence>
<comment type="caution">
    <text evidence="2">The sequence shown here is derived from an EMBL/GenBank/DDBJ whole genome shotgun (WGS) entry which is preliminary data.</text>
</comment>
<dbReference type="AlphaFoldDB" id="A0A553HM42"/>
<sequence>MRYSVLTTLQILGFVGIHIASAQRLAYASFAVTKCVSDADSIIPNQGSTGPIVNTDPSVDNEHPATITLSYSMPSCISGDCPSCTVLSSFTTAYPAFQTAGASGLTTRSYVVTETYVGVSSLPPFEKPTPIPYGFVTGVETCNLGKCGPEAITATMTYPAGIAPFVGALTPAHGSGCGPGGDTKCSTLSTQFGTSGTSTVLVPAPAQPTAVIAGGNILRGPFEIVIVFVLLIAAP</sequence>
<dbReference type="Proteomes" id="UP000319160">
    <property type="component" value="Unassembled WGS sequence"/>
</dbReference>
<gene>
    <name evidence="2" type="ORF">FHL15_010040</name>
</gene>
<feature type="signal peptide" evidence="1">
    <location>
        <begin position="1"/>
        <end position="22"/>
    </location>
</feature>
<accession>A0A553HM42</accession>
<organism evidence="2 3">
    <name type="scientific">Xylaria flabelliformis</name>
    <dbReference type="NCBI Taxonomy" id="2512241"/>
    <lineage>
        <taxon>Eukaryota</taxon>
        <taxon>Fungi</taxon>
        <taxon>Dikarya</taxon>
        <taxon>Ascomycota</taxon>
        <taxon>Pezizomycotina</taxon>
        <taxon>Sordariomycetes</taxon>
        <taxon>Xylariomycetidae</taxon>
        <taxon>Xylariales</taxon>
        <taxon>Xylariaceae</taxon>
        <taxon>Xylaria</taxon>
    </lineage>
</organism>
<keyword evidence="3" id="KW-1185">Reference proteome</keyword>
<keyword evidence="1" id="KW-0732">Signal</keyword>
<proteinExistence type="predicted"/>
<evidence type="ECO:0000313" key="3">
    <source>
        <dbReference type="Proteomes" id="UP000319160"/>
    </source>
</evidence>
<evidence type="ECO:0000313" key="2">
    <source>
        <dbReference type="EMBL" id="TRX89021.1"/>
    </source>
</evidence>
<dbReference type="EMBL" id="VFLP01000075">
    <property type="protein sequence ID" value="TRX89021.1"/>
    <property type="molecule type" value="Genomic_DNA"/>
</dbReference>
<protein>
    <submittedName>
        <fullName evidence="2">Uncharacterized protein</fullName>
    </submittedName>
</protein>
<feature type="chain" id="PRO_5022055330" evidence="1">
    <location>
        <begin position="23"/>
        <end position="235"/>
    </location>
</feature>
<dbReference type="OrthoDB" id="5101370at2759"/>
<dbReference type="STRING" id="2512241.A0A553HM42"/>